<keyword evidence="3" id="KW-1185">Reference proteome</keyword>
<protein>
    <recommendedName>
        <fullName evidence="4">Transmembrane protein</fullName>
    </recommendedName>
</protein>
<sequence length="125" mass="13902">MTTYLPDTSSQDTSTTQKIQEMRDRLLPAQRRERLMPIFFAAGLLTVGTVLLKTKPRIGHVPRPKQFGDLPRRSRLRRAAQASRDTVEPFAPSNVTDQIGRSMLIGGAALLITRMLDEAAGRDGK</sequence>
<organism evidence="2 3">
    <name type="scientific">Salipiger mucosus DSM 16094</name>
    <dbReference type="NCBI Taxonomy" id="1123237"/>
    <lineage>
        <taxon>Bacteria</taxon>
        <taxon>Pseudomonadati</taxon>
        <taxon>Pseudomonadota</taxon>
        <taxon>Alphaproteobacteria</taxon>
        <taxon>Rhodobacterales</taxon>
        <taxon>Roseobacteraceae</taxon>
        <taxon>Salipiger</taxon>
    </lineage>
</organism>
<dbReference type="AlphaFoldDB" id="S9QIY2"/>
<dbReference type="HOGENOM" id="CLU_168960_0_0_5"/>
<accession>S9QIY2</accession>
<evidence type="ECO:0008006" key="4">
    <source>
        <dbReference type="Google" id="ProtNLM"/>
    </source>
</evidence>
<evidence type="ECO:0000256" key="1">
    <source>
        <dbReference type="SAM" id="Phobius"/>
    </source>
</evidence>
<evidence type="ECO:0000313" key="2">
    <source>
        <dbReference type="EMBL" id="EPX79523.1"/>
    </source>
</evidence>
<dbReference type="EMBL" id="APVH01000036">
    <property type="protein sequence ID" value="EPX79523.1"/>
    <property type="molecule type" value="Genomic_DNA"/>
</dbReference>
<comment type="caution">
    <text evidence="2">The sequence shown here is derived from an EMBL/GenBank/DDBJ whole genome shotgun (WGS) entry which is preliminary data.</text>
</comment>
<keyword evidence="1" id="KW-0812">Transmembrane</keyword>
<dbReference type="RefSeq" id="WP_020041403.1">
    <property type="nucleotide sequence ID" value="NZ_KE557278.1"/>
</dbReference>
<proteinExistence type="predicted"/>
<gene>
    <name evidence="2" type="ORF">Salmuc_04742</name>
</gene>
<dbReference type="STRING" id="1123237.Salmuc_04742"/>
<reference evidence="3" key="1">
    <citation type="journal article" date="2014" name="Stand. Genomic Sci.">
        <title>Genome sequence of the exopolysaccharide-producing Salipiger mucosus type strain (DSM 16094(T)), a moderately halophilic member of the Roseobacter clade.</title>
        <authorList>
            <person name="Riedel T."/>
            <person name="Spring S."/>
            <person name="Fiebig A."/>
            <person name="Petersen J."/>
            <person name="Kyrpides N.C."/>
            <person name="Goker M."/>
            <person name="Klenk H.P."/>
        </authorList>
    </citation>
    <scope>NUCLEOTIDE SEQUENCE [LARGE SCALE GENOMIC DNA]</scope>
    <source>
        <strain evidence="3">DSM 16094</strain>
    </source>
</reference>
<keyword evidence="1" id="KW-1133">Transmembrane helix</keyword>
<evidence type="ECO:0000313" key="3">
    <source>
        <dbReference type="Proteomes" id="UP000015347"/>
    </source>
</evidence>
<dbReference type="eggNOG" id="ENOG50334UJ">
    <property type="taxonomic scope" value="Bacteria"/>
</dbReference>
<dbReference type="Proteomes" id="UP000015347">
    <property type="component" value="Unassembled WGS sequence"/>
</dbReference>
<name>S9QIY2_9RHOB</name>
<feature type="transmembrane region" description="Helical" evidence="1">
    <location>
        <begin position="35"/>
        <end position="52"/>
    </location>
</feature>
<keyword evidence="1" id="KW-0472">Membrane</keyword>